<organism evidence="1 2">
    <name type="scientific">Exocentrus adspersus</name>
    <dbReference type="NCBI Taxonomy" id="1586481"/>
    <lineage>
        <taxon>Eukaryota</taxon>
        <taxon>Metazoa</taxon>
        <taxon>Ecdysozoa</taxon>
        <taxon>Arthropoda</taxon>
        <taxon>Hexapoda</taxon>
        <taxon>Insecta</taxon>
        <taxon>Pterygota</taxon>
        <taxon>Neoptera</taxon>
        <taxon>Endopterygota</taxon>
        <taxon>Coleoptera</taxon>
        <taxon>Polyphaga</taxon>
        <taxon>Cucujiformia</taxon>
        <taxon>Chrysomeloidea</taxon>
        <taxon>Cerambycidae</taxon>
        <taxon>Lamiinae</taxon>
        <taxon>Acanthocinini</taxon>
        <taxon>Exocentrus</taxon>
    </lineage>
</organism>
<gene>
    <name evidence="1" type="ORF">NQ315_014597</name>
</gene>
<protein>
    <recommendedName>
        <fullName evidence="3">Nuclease HARBI1</fullName>
    </recommendedName>
</protein>
<accession>A0AAV8VQV7</accession>
<dbReference type="Proteomes" id="UP001159042">
    <property type="component" value="Unassembled WGS sequence"/>
</dbReference>
<evidence type="ECO:0008006" key="3">
    <source>
        <dbReference type="Google" id="ProtNLM"/>
    </source>
</evidence>
<reference evidence="1 2" key="1">
    <citation type="journal article" date="2023" name="Insect Mol. Biol.">
        <title>Genome sequencing provides insights into the evolution of gene families encoding plant cell wall-degrading enzymes in longhorned beetles.</title>
        <authorList>
            <person name="Shin N.R."/>
            <person name="Okamura Y."/>
            <person name="Kirsch R."/>
            <person name="Pauchet Y."/>
        </authorList>
    </citation>
    <scope>NUCLEOTIDE SEQUENCE [LARGE SCALE GENOMIC DNA]</scope>
    <source>
        <strain evidence="1">EAD_L_NR</strain>
    </source>
</reference>
<dbReference type="AlphaFoldDB" id="A0AAV8VQV7"/>
<evidence type="ECO:0000313" key="1">
    <source>
        <dbReference type="EMBL" id="KAJ8916387.1"/>
    </source>
</evidence>
<keyword evidence="2" id="KW-1185">Reference proteome</keyword>
<proteinExistence type="predicted"/>
<comment type="caution">
    <text evidence="1">The sequence shown here is derived from an EMBL/GenBank/DDBJ whole genome shotgun (WGS) entry which is preliminary data.</text>
</comment>
<dbReference type="EMBL" id="JANEYG010000042">
    <property type="protein sequence ID" value="KAJ8916387.1"/>
    <property type="molecule type" value="Genomic_DNA"/>
</dbReference>
<name>A0AAV8VQV7_9CUCU</name>
<sequence length="185" mass="21863">MNDNDDEYLGSDSSEEEDLEFIVGIPRARNEDYIYVAVNQYDEETFFMHFRMRREHVMRLANANILWFVGYQTGSFRDVADRFNVTISSLNRIIRRVSVFLSNMSQAIIVWPNEPEKQEIEEHFRQNGFPGVMQAVCDITEKFMTFWLGTRDQYMMPEFFEIHSSGLICRKCVGVIIYWATVHTL</sequence>
<evidence type="ECO:0000313" key="2">
    <source>
        <dbReference type="Proteomes" id="UP001159042"/>
    </source>
</evidence>